<evidence type="ECO:0000256" key="4">
    <source>
        <dbReference type="ARBA" id="ARBA00012276"/>
    </source>
</evidence>
<feature type="active site" description="Proton donor" evidence="8">
    <location>
        <position position="416"/>
    </location>
</feature>
<feature type="binding site" evidence="9">
    <location>
        <position position="457"/>
    </location>
    <ligand>
        <name>Zn(2+)</name>
        <dbReference type="ChEBI" id="CHEBI:29105"/>
        <label>1</label>
    </ligand>
</feature>
<sequence length="597" mass="67129">MRFSWFHGEKICRSLRAVKKSNHVIFVAICKKNVVDKDEKELRSALKLGFNRVLVEPLSITQCVCELVQLAHGQLDLHSILAQNEAIYLALDKSRDLVLVTDSLHVIQYVNRTWCQVLGYKSEDLIGRSLHSFHQLGNMDPVTRQLEKGFDWEGKISWRSKSGENITLQCRAMPYQAIGSEPTHYVYVQDNPLENHIYPRGSIPSIRKGSYDLKSINSEGAQSARRQSLAKLHNLPLEAPITRVISLICAAQENSTGQVVQILDKVVDILRTTELYSSHLKADNLRCEDPVTSDLIGALITVSKLSHQGPVPVSTTRRSSNDSAAVKAQQAGLSGNKPIFSMSASPQLKELLDTSLQWDFNIFKLEEITGKRPLVYLGMNLLMHFDVHKTLGCDEKTLYNWLTVIERNYHLSNTYHNSTHAADVLQAMAGFLEKERIKRLVDELDEACCLIAAATHDIDHPGKSSAFLCNAGNELALLYNDVSVLESHHAALTFKLTLRDDRVNIFKGLERDTYKVARQSIIDMILATEMTKHFEHLAKFVSVFNKPSPTSEDGNCDNRFFDSSSSSDTEIASMVPTFSQHRVDVTSGVFQNHMVYM</sequence>
<dbReference type="Gene3D" id="3.30.450.20">
    <property type="entry name" value="PAS domain"/>
    <property type="match status" value="1"/>
</dbReference>
<dbReference type="CDD" id="cd00130">
    <property type="entry name" value="PAS"/>
    <property type="match status" value="1"/>
</dbReference>
<evidence type="ECO:0000259" key="11">
    <source>
        <dbReference type="PROSITE" id="PS51845"/>
    </source>
</evidence>
<organism evidence="12">
    <name type="scientific">Clastoptera arizonana</name>
    <name type="common">Arizona spittle bug</name>
    <dbReference type="NCBI Taxonomy" id="38151"/>
    <lineage>
        <taxon>Eukaryota</taxon>
        <taxon>Metazoa</taxon>
        <taxon>Ecdysozoa</taxon>
        <taxon>Arthropoda</taxon>
        <taxon>Hexapoda</taxon>
        <taxon>Insecta</taxon>
        <taxon>Pterygota</taxon>
        <taxon>Neoptera</taxon>
        <taxon>Paraneoptera</taxon>
        <taxon>Hemiptera</taxon>
        <taxon>Auchenorrhyncha</taxon>
        <taxon>Cercopoidea</taxon>
        <taxon>Clastopteridae</taxon>
        <taxon>Clastoptera</taxon>
    </lineage>
</organism>
<dbReference type="NCBIfam" id="TIGR00229">
    <property type="entry name" value="sensory_box"/>
    <property type="match status" value="1"/>
</dbReference>
<evidence type="ECO:0000256" key="3">
    <source>
        <dbReference type="ARBA" id="ARBA00006437"/>
    </source>
</evidence>
<dbReference type="AlphaFoldDB" id="A0A1B6C1K8"/>
<feature type="domain" description="PAS" evidence="10">
    <location>
        <begin position="83"/>
        <end position="153"/>
    </location>
</feature>
<keyword evidence="6" id="KW-0378">Hydrolase</keyword>
<proteinExistence type="inferred from homology"/>
<dbReference type="SUPFAM" id="SSF55785">
    <property type="entry name" value="PYP-like sensor domain (PAS domain)"/>
    <property type="match status" value="1"/>
</dbReference>
<comment type="similarity">
    <text evidence="3">Belongs to the cyclic nucleotide phosphodiesterase family. PDE8 subfamily.</text>
</comment>
<dbReference type="SUPFAM" id="SSF109604">
    <property type="entry name" value="HD-domain/PDEase-like"/>
    <property type="match status" value="1"/>
</dbReference>
<reference evidence="12" key="1">
    <citation type="submission" date="2015-12" db="EMBL/GenBank/DDBJ databases">
        <title>De novo transcriptome assembly of four potential Pierce s Disease insect vectors from Arizona vineyards.</title>
        <authorList>
            <person name="Tassone E.E."/>
        </authorList>
    </citation>
    <scope>NUCLEOTIDE SEQUENCE</scope>
</reference>
<dbReference type="InterPro" id="IPR003607">
    <property type="entry name" value="HD/PDEase_dom"/>
</dbReference>
<evidence type="ECO:0000256" key="1">
    <source>
        <dbReference type="ARBA" id="ARBA00001968"/>
    </source>
</evidence>
<protein>
    <recommendedName>
        <fullName evidence="4">3',5'-cyclic-AMP phosphodiesterase</fullName>
        <ecNumber evidence="4">3.1.4.53</ecNumber>
    </recommendedName>
</protein>
<dbReference type="InterPro" id="IPR023088">
    <property type="entry name" value="PDEase"/>
</dbReference>
<feature type="binding site" evidence="9">
    <location>
        <position position="456"/>
    </location>
    <ligand>
        <name>Zn(2+)</name>
        <dbReference type="ChEBI" id="CHEBI:29105"/>
        <label>1</label>
    </ligand>
</feature>
<evidence type="ECO:0000256" key="7">
    <source>
        <dbReference type="ARBA" id="ARBA00023149"/>
    </source>
</evidence>
<evidence type="ECO:0000256" key="9">
    <source>
        <dbReference type="PIRSR" id="PIRSR623088-3"/>
    </source>
</evidence>
<dbReference type="Gene3D" id="1.10.1300.10">
    <property type="entry name" value="3'5'-cyclic nucleotide phosphodiesterase, catalytic domain"/>
    <property type="match status" value="1"/>
</dbReference>
<evidence type="ECO:0000256" key="2">
    <source>
        <dbReference type="ARBA" id="ARBA00004703"/>
    </source>
</evidence>
<dbReference type="InterPro" id="IPR036971">
    <property type="entry name" value="PDEase_catalytic_dom_sf"/>
</dbReference>
<dbReference type="Pfam" id="PF00233">
    <property type="entry name" value="PDEase_I"/>
    <property type="match status" value="1"/>
</dbReference>
<dbReference type="InterPro" id="IPR035965">
    <property type="entry name" value="PAS-like_dom_sf"/>
</dbReference>
<evidence type="ECO:0000259" key="10">
    <source>
        <dbReference type="PROSITE" id="PS50112"/>
    </source>
</evidence>
<dbReference type="GO" id="GO:0007165">
    <property type="term" value="P:signal transduction"/>
    <property type="evidence" value="ECO:0007669"/>
    <property type="project" value="InterPro"/>
</dbReference>
<dbReference type="InterPro" id="IPR057304">
    <property type="entry name" value="PDE8-like_REC_N"/>
</dbReference>
<feature type="binding site" evidence="9">
    <location>
        <position position="420"/>
    </location>
    <ligand>
        <name>Zn(2+)</name>
        <dbReference type="ChEBI" id="CHEBI:29105"/>
        <label>1</label>
    </ligand>
</feature>
<accession>A0A1B6C1K8</accession>
<feature type="domain" description="PDEase" evidence="11">
    <location>
        <begin position="340"/>
        <end position="597"/>
    </location>
</feature>
<dbReference type="PANTHER" id="PTHR11347">
    <property type="entry name" value="CYCLIC NUCLEOTIDE PHOSPHODIESTERASE"/>
    <property type="match status" value="1"/>
</dbReference>
<dbReference type="Pfam" id="PF13426">
    <property type="entry name" value="PAS_9"/>
    <property type="match status" value="1"/>
</dbReference>
<dbReference type="PROSITE" id="PS51845">
    <property type="entry name" value="PDEASE_I_2"/>
    <property type="match status" value="1"/>
</dbReference>
<evidence type="ECO:0000313" key="12">
    <source>
        <dbReference type="EMBL" id="JAS07403.1"/>
    </source>
</evidence>
<dbReference type="GO" id="GO:0046872">
    <property type="term" value="F:metal ion binding"/>
    <property type="evidence" value="ECO:0007669"/>
    <property type="project" value="UniProtKB-KW"/>
</dbReference>
<dbReference type="InterPro" id="IPR000014">
    <property type="entry name" value="PAS"/>
</dbReference>
<dbReference type="GO" id="GO:0006198">
    <property type="term" value="P:cAMP catabolic process"/>
    <property type="evidence" value="ECO:0007669"/>
    <property type="project" value="UniProtKB-UniPathway"/>
</dbReference>
<evidence type="ECO:0000256" key="5">
    <source>
        <dbReference type="ARBA" id="ARBA00022723"/>
    </source>
</evidence>
<dbReference type="PRINTS" id="PR00387">
    <property type="entry name" value="PDIESTERASE1"/>
</dbReference>
<dbReference type="EC" id="3.1.4.53" evidence="4"/>
<dbReference type="EMBL" id="GEDC01029895">
    <property type="protein sequence ID" value="JAS07403.1"/>
    <property type="molecule type" value="Transcribed_RNA"/>
</dbReference>
<dbReference type="SMART" id="SM00091">
    <property type="entry name" value="PAS"/>
    <property type="match status" value="1"/>
</dbReference>
<dbReference type="InterPro" id="IPR002073">
    <property type="entry name" value="PDEase_catalytic_dom"/>
</dbReference>
<dbReference type="UniPathway" id="UPA00762">
    <property type="reaction ID" value="UER00747"/>
</dbReference>
<keyword evidence="5 9" id="KW-0479">Metal-binding</keyword>
<dbReference type="CDD" id="cd00077">
    <property type="entry name" value="HDc"/>
    <property type="match status" value="1"/>
</dbReference>
<keyword evidence="7" id="KW-0114">cAMP</keyword>
<dbReference type="GO" id="GO:0004115">
    <property type="term" value="F:3',5'-cyclic-AMP phosphodiesterase activity"/>
    <property type="evidence" value="ECO:0007669"/>
    <property type="project" value="UniProtKB-EC"/>
</dbReference>
<comment type="cofactor">
    <cofactor evidence="1">
        <name>a divalent metal cation</name>
        <dbReference type="ChEBI" id="CHEBI:60240"/>
    </cofactor>
</comment>
<evidence type="ECO:0000256" key="6">
    <source>
        <dbReference type="ARBA" id="ARBA00022801"/>
    </source>
</evidence>
<feature type="binding site" evidence="9">
    <location>
        <position position="457"/>
    </location>
    <ligand>
        <name>Zn(2+)</name>
        <dbReference type="ChEBI" id="CHEBI:29105"/>
        <label>2</label>
    </ligand>
</feature>
<dbReference type="PROSITE" id="PS50112">
    <property type="entry name" value="PAS"/>
    <property type="match status" value="1"/>
</dbReference>
<evidence type="ECO:0000256" key="8">
    <source>
        <dbReference type="PIRSR" id="PIRSR623088-1"/>
    </source>
</evidence>
<dbReference type="Pfam" id="PF23198">
    <property type="entry name" value="PDE8A_N"/>
    <property type="match status" value="1"/>
</dbReference>
<name>A0A1B6C1K8_9HEMI</name>
<comment type="pathway">
    <text evidence="2">Purine metabolism; 3',5'-cyclic AMP degradation; AMP from 3',5'-cyclic AMP: step 1/1.</text>
</comment>
<gene>
    <name evidence="12" type="ORF">g.16986</name>
</gene>